<name>A0A0F7LCE0_9VIRU</name>
<sequence>MVVLQVVQVLICLLNNNITIYHHASHTLKKDFAIICYFNRGWQFILSRAF</sequence>
<organism evidence="1">
    <name type="scientific">uncultured marine virus</name>
    <dbReference type="NCBI Taxonomy" id="186617"/>
    <lineage>
        <taxon>Viruses</taxon>
        <taxon>environmental samples</taxon>
    </lineage>
</organism>
<dbReference type="EMBL" id="KR029609">
    <property type="protein sequence ID" value="AKH48806.1"/>
    <property type="molecule type" value="Genomic_DNA"/>
</dbReference>
<proteinExistence type="predicted"/>
<accession>A0A0F7LCE0</accession>
<reference evidence="1" key="2">
    <citation type="submission" date="2015-03" db="EMBL/GenBank/DDBJ databases">
        <authorList>
            <person name="Chow C.-E.T."/>
            <person name="Winget D.M."/>
            <person name="White R.A.III."/>
            <person name="Hallam S.J."/>
            <person name="Suttle C.A."/>
        </authorList>
    </citation>
    <scope>NUCLEOTIDE SEQUENCE</scope>
    <source>
        <strain evidence="1">Oxic3_3</strain>
    </source>
</reference>
<protein>
    <submittedName>
        <fullName evidence="1">Uncharacterized protein</fullName>
    </submittedName>
</protein>
<evidence type="ECO:0000313" key="1">
    <source>
        <dbReference type="EMBL" id="AKH48806.1"/>
    </source>
</evidence>
<reference evidence="1" key="1">
    <citation type="journal article" date="2015" name="Front. Microbiol.">
        <title>Combining genomic sequencing methods to explore viral diversity and reveal potential virus-host interactions.</title>
        <authorList>
            <person name="Chow C.E."/>
            <person name="Winget D.M."/>
            <person name="White R.A.III."/>
            <person name="Hallam S.J."/>
            <person name="Suttle C.A."/>
        </authorList>
    </citation>
    <scope>NUCLEOTIDE SEQUENCE</scope>
    <source>
        <strain evidence="1">Oxic3_3</strain>
    </source>
</reference>